<dbReference type="InterPro" id="IPR036653">
    <property type="entry name" value="CinA-like_C"/>
</dbReference>
<dbReference type="NCBIfam" id="TIGR00200">
    <property type="entry name" value="cinA_nterm"/>
    <property type="match status" value="1"/>
</dbReference>
<dbReference type="Pfam" id="PF18146">
    <property type="entry name" value="CinA_KH"/>
    <property type="match status" value="1"/>
</dbReference>
<evidence type="ECO:0000313" key="3">
    <source>
        <dbReference type="EMBL" id="TSJ76742.1"/>
    </source>
</evidence>
<evidence type="ECO:0000256" key="1">
    <source>
        <dbReference type="HAMAP-Rule" id="MF_00226"/>
    </source>
</evidence>
<accession>A0A556QJE2</accession>
<dbReference type="PANTHER" id="PTHR13939:SF0">
    <property type="entry name" value="NMN AMIDOHYDROLASE-LIKE PROTEIN YFAY"/>
    <property type="match status" value="1"/>
</dbReference>
<sequence length="442" mass="47265">MLSENSPAPSSVRTKRYELLTLGDELLLGLTANGHLTYIGAQLGRRGVLLQRNITITDEAEAIVSQFRESWAKSDVLITTGGLGPTCDDRTREAIAEVLGQKLVFEPEIVKAIEARFARLGRKMTDNNLKQAYRFERGEVLPNAHGTAPGLWVEQDGKVLIMLPGPPNELQPMFAEQVVPRLAERGLLLDREAYVQIRSAGVGESALEVKLQPIFDRYGEALSIAFCAHQGQVDVRVSSPSGALSFTQLDEIAAECAKLLGEDFMCYGSDSMAKVAGDLLRAEELTLAVAETATGGMLASAFTDICGASKFFAGGCVCYSNESKMQLLDVPECLLKQHGAVSAENAVAMAVGAAERLGADYGLAITGFAGPCGGTNENPVGTIYIALHSPQGVWSKKLHYPGPRATVNRRAVNAALDWLRRELVRASRGAVVMGGQTGGQNG</sequence>
<comment type="similarity">
    <text evidence="1">Belongs to the CinA family.</text>
</comment>
<comment type="caution">
    <text evidence="3">The sequence shown here is derived from an EMBL/GenBank/DDBJ whole genome shotgun (WGS) entry which is preliminary data.</text>
</comment>
<dbReference type="PIRSF" id="PIRSF006728">
    <property type="entry name" value="CinA"/>
    <property type="match status" value="1"/>
</dbReference>
<dbReference type="Proteomes" id="UP000315648">
    <property type="component" value="Unassembled WGS sequence"/>
</dbReference>
<organism evidence="3 4">
    <name type="scientific">Rariglobus hedericola</name>
    <dbReference type="NCBI Taxonomy" id="2597822"/>
    <lineage>
        <taxon>Bacteria</taxon>
        <taxon>Pseudomonadati</taxon>
        <taxon>Verrucomicrobiota</taxon>
        <taxon>Opitutia</taxon>
        <taxon>Opitutales</taxon>
        <taxon>Opitutaceae</taxon>
        <taxon>Rariglobus</taxon>
    </lineage>
</organism>
<feature type="domain" description="MoaB/Mog" evidence="2">
    <location>
        <begin position="18"/>
        <end position="185"/>
    </location>
</feature>
<dbReference type="NCBIfam" id="NF001813">
    <property type="entry name" value="PRK00549.1"/>
    <property type="match status" value="1"/>
</dbReference>
<dbReference type="PANTHER" id="PTHR13939">
    <property type="entry name" value="NICOTINAMIDE-NUCLEOTIDE AMIDOHYDROLASE PNCC"/>
    <property type="match status" value="1"/>
</dbReference>
<dbReference type="Pfam" id="PF00994">
    <property type="entry name" value="MoCF_biosynth"/>
    <property type="match status" value="1"/>
</dbReference>
<dbReference type="AlphaFoldDB" id="A0A556QJE2"/>
<dbReference type="OrthoDB" id="9801454at2"/>
<dbReference type="SUPFAM" id="SSF142433">
    <property type="entry name" value="CinA-like"/>
    <property type="match status" value="1"/>
</dbReference>
<evidence type="ECO:0000259" key="2">
    <source>
        <dbReference type="SMART" id="SM00852"/>
    </source>
</evidence>
<keyword evidence="4" id="KW-1185">Reference proteome</keyword>
<dbReference type="InterPro" id="IPR041424">
    <property type="entry name" value="CinA_KH"/>
</dbReference>
<dbReference type="InterPro" id="IPR001453">
    <property type="entry name" value="MoaB/Mog_dom"/>
</dbReference>
<dbReference type="InterPro" id="IPR036425">
    <property type="entry name" value="MoaB/Mog-like_dom_sf"/>
</dbReference>
<dbReference type="CDD" id="cd00885">
    <property type="entry name" value="cinA"/>
    <property type="match status" value="1"/>
</dbReference>
<protein>
    <recommendedName>
        <fullName evidence="1">CinA-like protein</fullName>
    </recommendedName>
</protein>
<dbReference type="HAMAP" id="MF_00226_B">
    <property type="entry name" value="CinA_B"/>
    <property type="match status" value="1"/>
</dbReference>
<evidence type="ECO:0000313" key="4">
    <source>
        <dbReference type="Proteomes" id="UP000315648"/>
    </source>
</evidence>
<dbReference type="InterPro" id="IPR050101">
    <property type="entry name" value="CinA"/>
</dbReference>
<dbReference type="SUPFAM" id="SSF53218">
    <property type="entry name" value="Molybdenum cofactor biosynthesis proteins"/>
    <property type="match status" value="1"/>
</dbReference>
<proteinExistence type="inferred from homology"/>
<dbReference type="InterPro" id="IPR008135">
    <property type="entry name" value="Competence-induced_CinA"/>
</dbReference>
<name>A0A556QJE2_9BACT</name>
<dbReference type="Gene3D" id="3.30.70.2860">
    <property type="match status" value="1"/>
</dbReference>
<dbReference type="RefSeq" id="WP_144230499.1">
    <property type="nucleotide sequence ID" value="NZ_CBCRVV010000009.1"/>
</dbReference>
<dbReference type="Gene3D" id="3.90.950.20">
    <property type="entry name" value="CinA-like"/>
    <property type="match status" value="1"/>
</dbReference>
<dbReference type="InterPro" id="IPR008136">
    <property type="entry name" value="CinA_C"/>
</dbReference>
<dbReference type="Pfam" id="PF02464">
    <property type="entry name" value="CinA"/>
    <property type="match status" value="1"/>
</dbReference>
<dbReference type="SMART" id="SM00852">
    <property type="entry name" value="MoCF_biosynth"/>
    <property type="match status" value="1"/>
</dbReference>
<dbReference type="EMBL" id="VMBG01000002">
    <property type="protein sequence ID" value="TSJ76742.1"/>
    <property type="molecule type" value="Genomic_DNA"/>
</dbReference>
<dbReference type="Gene3D" id="3.40.980.10">
    <property type="entry name" value="MoaB/Mog-like domain"/>
    <property type="match status" value="1"/>
</dbReference>
<reference evidence="3 4" key="1">
    <citation type="submission" date="2019-07" db="EMBL/GenBank/DDBJ databases">
        <title>Description of 53C-WASEF.</title>
        <authorList>
            <person name="Pitt A."/>
            <person name="Hahn M.W."/>
        </authorList>
    </citation>
    <scope>NUCLEOTIDE SEQUENCE [LARGE SCALE GENOMIC DNA]</scope>
    <source>
        <strain evidence="3 4">53C-WASEF</strain>
    </source>
</reference>
<gene>
    <name evidence="3" type="ORF">FPL22_11490</name>
</gene>
<dbReference type="NCBIfam" id="TIGR00199">
    <property type="entry name" value="PncC_domain"/>
    <property type="match status" value="1"/>
</dbReference>